<reference evidence="1 2" key="1">
    <citation type="journal article" date="2015" name="PLoS ONE">
        <title>Genome Sequence of Bacillus endophyticus and Analysis of Its Companion Mechanism in the Ketogulonigenium vulgare-Bacillus Strain Consortium.</title>
        <authorList>
            <person name="Jia N."/>
            <person name="Du J."/>
            <person name="Ding M.Z."/>
            <person name="Gao F."/>
            <person name="Yuan Y.J."/>
        </authorList>
    </citation>
    <scope>NUCLEOTIDE SEQUENCE [LARGE SCALE GENOMIC DNA]</scope>
    <source>
        <strain evidence="1 2">Hbe603</strain>
    </source>
</reference>
<reference evidence="2" key="2">
    <citation type="submission" date="2015-06" db="EMBL/GenBank/DDBJ databases">
        <title>Genome Sequence of Bacillus endophyticus and Analysis of its Companion Mechanism in the Ketogulonigenium vulgare-Bacillus strain Consortium.</title>
        <authorList>
            <person name="Jia N."/>
            <person name="Du J."/>
            <person name="Ding M.-Z."/>
            <person name="Gao F."/>
            <person name="Yuan Y.-J."/>
        </authorList>
    </citation>
    <scope>NUCLEOTIDE SEQUENCE [LARGE SCALE GENOMIC DNA]</scope>
    <source>
        <strain evidence="2">Hbe603</strain>
    </source>
</reference>
<dbReference type="eggNOG" id="ENOG5031VZX">
    <property type="taxonomic scope" value="Bacteria"/>
</dbReference>
<dbReference type="EMBL" id="CP011974">
    <property type="protein sequence ID" value="AKO91521.1"/>
    <property type="molecule type" value="Genomic_DNA"/>
</dbReference>
<dbReference type="Proteomes" id="UP000036202">
    <property type="component" value="Chromosome"/>
</dbReference>
<sequence>MAHPDDIKELVYINGNVNDKCFLTHGIEFREFLASLPTELSNLLLLKHNYEDSDFHMGTFMNYVEKEQITELVKEPIRTYSEFCWIDIDDTSLLDSLEPEEKAALLYLGHYKKPLSSPFFRKLNNEYVYLTEEDGWLNKVYCKQVAHIQHMISHIVPLKTSMLIKKRLPLFRKHLDYPPLPPVLAHTILTLTHDGLLIDFKSMTRSRKDLQIPLYTVGSFFSIDELLQDLSFYKQESSYKAKLIYSRKDDMWDLIY</sequence>
<dbReference type="GeneID" id="93702249"/>
<keyword evidence="2" id="KW-1185">Reference proteome</keyword>
<dbReference type="RefSeq" id="WP_019392958.1">
    <property type="nucleotide sequence ID" value="NZ_ALIM01000023.1"/>
</dbReference>
<accession>A0A0H4KFE6</accession>
<evidence type="ECO:0000313" key="1">
    <source>
        <dbReference type="EMBL" id="AKO91521.1"/>
    </source>
</evidence>
<dbReference type="AlphaFoldDB" id="A0A0H4KFE6"/>
<name>A0A0H4KFE6_9BACI</name>
<protein>
    <submittedName>
        <fullName evidence="1">Peptide ABC transporter permease</fullName>
    </submittedName>
</protein>
<accession>A0A1X7EZK5</accession>
<organism evidence="1 2">
    <name type="scientific">Priestia filamentosa</name>
    <dbReference type="NCBI Taxonomy" id="1402861"/>
    <lineage>
        <taxon>Bacteria</taxon>
        <taxon>Bacillati</taxon>
        <taxon>Bacillota</taxon>
        <taxon>Bacilli</taxon>
        <taxon>Bacillales</taxon>
        <taxon>Bacillaceae</taxon>
        <taxon>Priestia</taxon>
    </lineage>
</organism>
<dbReference type="OrthoDB" id="8704087at2"/>
<proteinExistence type="predicted"/>
<dbReference type="KEGG" id="beo:BEH_05055"/>
<evidence type="ECO:0000313" key="2">
    <source>
        <dbReference type="Proteomes" id="UP000036202"/>
    </source>
</evidence>
<gene>
    <name evidence="1" type="ORF">BEH_05055</name>
</gene>
<dbReference type="PATRIC" id="fig|135735.6.peg.989"/>